<evidence type="ECO:0000256" key="1">
    <source>
        <dbReference type="SAM" id="MobiDB-lite"/>
    </source>
</evidence>
<organism evidence="2 3">
    <name type="scientific">Ascaris lumbricoides</name>
    <name type="common">Giant roundworm</name>
    <dbReference type="NCBI Taxonomy" id="6252"/>
    <lineage>
        <taxon>Eukaryota</taxon>
        <taxon>Metazoa</taxon>
        <taxon>Ecdysozoa</taxon>
        <taxon>Nematoda</taxon>
        <taxon>Chromadorea</taxon>
        <taxon>Rhabditida</taxon>
        <taxon>Spirurina</taxon>
        <taxon>Ascaridomorpha</taxon>
        <taxon>Ascaridoidea</taxon>
        <taxon>Ascarididae</taxon>
        <taxon>Ascaris</taxon>
    </lineage>
</organism>
<reference evidence="3" key="1">
    <citation type="submission" date="2017-02" db="UniProtKB">
        <authorList>
            <consortium name="WormBaseParasite"/>
        </authorList>
    </citation>
    <scope>IDENTIFICATION</scope>
</reference>
<dbReference type="WBParaSite" id="ALUE_0000026201-mRNA-1">
    <property type="protein sequence ID" value="ALUE_0000026201-mRNA-1"/>
    <property type="gene ID" value="ALUE_0000026201"/>
</dbReference>
<keyword evidence="2" id="KW-1185">Reference proteome</keyword>
<evidence type="ECO:0000313" key="2">
    <source>
        <dbReference type="Proteomes" id="UP000036681"/>
    </source>
</evidence>
<dbReference type="AlphaFoldDB" id="A0A0M3HFG7"/>
<evidence type="ECO:0000313" key="3">
    <source>
        <dbReference type="WBParaSite" id="ALUE_0000026201-mRNA-1"/>
    </source>
</evidence>
<protein>
    <submittedName>
        <fullName evidence="3">Major sperm protein</fullName>
    </submittedName>
</protein>
<dbReference type="Proteomes" id="UP000036681">
    <property type="component" value="Unplaced"/>
</dbReference>
<name>A0A0M3HFG7_ASCLU</name>
<sequence>MSSNSSGQSRKRLSTSSSRHSSVTSMTLSTGNLEQHYQKEVQIPFKIVKNHPDKAQTRLVLHNVSNRRLFFRLRGEAGGTLSVLPSSCGNITPGGRCLCMLTWIRAAGVKTWFEANSLHVLLITRFFPVDRYPEQITSTLFIGKSSIIDLSCGIISAKRIFRQRALYTISYLLRCFKLTNVQN</sequence>
<proteinExistence type="predicted"/>
<feature type="region of interest" description="Disordered" evidence="1">
    <location>
        <begin position="1"/>
        <end position="29"/>
    </location>
</feature>
<accession>A0A0M3HFG7</accession>